<accession>A0A8H5ZRA4</accession>
<gene>
    <name evidence="1" type="ORF">GGP41_002112</name>
</gene>
<organism evidence="1 2">
    <name type="scientific">Cochliobolus sativus</name>
    <name type="common">Common root rot and spot blotch fungus</name>
    <name type="synonym">Bipolaris sorokiniana</name>
    <dbReference type="NCBI Taxonomy" id="45130"/>
    <lineage>
        <taxon>Eukaryota</taxon>
        <taxon>Fungi</taxon>
        <taxon>Dikarya</taxon>
        <taxon>Ascomycota</taxon>
        <taxon>Pezizomycotina</taxon>
        <taxon>Dothideomycetes</taxon>
        <taxon>Pleosporomycetidae</taxon>
        <taxon>Pleosporales</taxon>
        <taxon>Pleosporineae</taxon>
        <taxon>Pleosporaceae</taxon>
        <taxon>Bipolaris</taxon>
    </lineage>
</organism>
<dbReference type="AlphaFoldDB" id="A0A8H5ZRA4"/>
<protein>
    <submittedName>
        <fullName evidence="1">Uncharacterized protein</fullName>
    </submittedName>
</protein>
<comment type="caution">
    <text evidence="1">The sequence shown here is derived from an EMBL/GenBank/DDBJ whole genome shotgun (WGS) entry which is preliminary data.</text>
</comment>
<dbReference type="EMBL" id="WNKQ01000002">
    <property type="protein sequence ID" value="KAF5853644.1"/>
    <property type="molecule type" value="Genomic_DNA"/>
</dbReference>
<evidence type="ECO:0000313" key="2">
    <source>
        <dbReference type="Proteomes" id="UP000624244"/>
    </source>
</evidence>
<proteinExistence type="predicted"/>
<sequence>MAALCFERILADMGDDKVDWPWAMCVHSDGSEASVEWRIRIFAHVAGIREMGKSMEIAVVTKKLLDPSPPKTMMIARHRYRSHYVLNAKHYRPVAPRTSQRL</sequence>
<dbReference type="Proteomes" id="UP000624244">
    <property type="component" value="Unassembled WGS sequence"/>
</dbReference>
<name>A0A8H5ZRA4_COCSA</name>
<reference evidence="1" key="1">
    <citation type="submission" date="2019-11" db="EMBL/GenBank/DDBJ databases">
        <title>Bipolaris sorokiniana Genome sequencing.</title>
        <authorList>
            <person name="Wang H."/>
        </authorList>
    </citation>
    <scope>NUCLEOTIDE SEQUENCE</scope>
</reference>
<evidence type="ECO:0000313" key="1">
    <source>
        <dbReference type="EMBL" id="KAF5853644.1"/>
    </source>
</evidence>